<evidence type="ECO:0000313" key="4">
    <source>
        <dbReference type="EMBL" id="KAH7529406.1"/>
    </source>
</evidence>
<gene>
    <name evidence="3" type="ORF">FEM48_Zijuj05G0179900</name>
    <name evidence="4" type="ORF">FEM48_Zijuj05G0180800</name>
</gene>
<keyword evidence="2" id="KW-1133">Transmembrane helix</keyword>
<name>A0A978VGA8_ZIZJJ</name>
<reference evidence="3" key="1">
    <citation type="journal article" date="2021" name="Front. Plant Sci.">
        <title>Chromosome-Scale Genome Assembly for Chinese Sour Jujube and Insights Into Its Genome Evolution and Domestication Signature.</title>
        <authorList>
            <person name="Shen L.-Y."/>
            <person name="Luo H."/>
            <person name="Wang X.-L."/>
            <person name="Wang X.-M."/>
            <person name="Qiu X.-J."/>
            <person name="Liu H."/>
            <person name="Zhou S.-S."/>
            <person name="Jia K.-H."/>
            <person name="Nie S."/>
            <person name="Bao Y.-T."/>
            <person name="Zhang R.-G."/>
            <person name="Yun Q.-Z."/>
            <person name="Chai Y.-H."/>
            <person name="Lu J.-Y."/>
            <person name="Li Y."/>
            <person name="Zhao S.-W."/>
            <person name="Mao J.-F."/>
            <person name="Jia S.-G."/>
            <person name="Mao Y.-M."/>
        </authorList>
    </citation>
    <scope>NUCLEOTIDE SEQUENCE</scope>
    <source>
        <strain evidence="3">AT0</strain>
        <tissue evidence="3">Leaf</tissue>
    </source>
</reference>
<sequence length="241" mass="27295">MSPGSIKDIRPFKAYALLILGNQLIFLKEHQYQIKLKGLHLLRKAQNLPFQFYLLLVQKLWTLQLHISIAKALLHQLYVLLICILTVCLLLKRRMITPHQILLRKKGKDLCLSWRMYCARNSNQVPRIPCAKEEVAEMSASTSIELFGRTVSLLDPQKESPPGAEDYKLDTYLSLSGVVGNWNPLPCGAPIIQMENQKESPNSVEDKERSCSDSNEGSFGVENVGEKNIETVDSSCPEPRF</sequence>
<keyword evidence="2" id="KW-0812">Transmembrane</keyword>
<dbReference type="EMBL" id="JAEACU010000005">
    <property type="protein sequence ID" value="KAH7529397.1"/>
    <property type="molecule type" value="Genomic_DNA"/>
</dbReference>
<evidence type="ECO:0000256" key="1">
    <source>
        <dbReference type="SAM" id="MobiDB-lite"/>
    </source>
</evidence>
<organism evidence="3 5">
    <name type="scientific">Ziziphus jujuba var. spinosa</name>
    <dbReference type="NCBI Taxonomy" id="714518"/>
    <lineage>
        <taxon>Eukaryota</taxon>
        <taxon>Viridiplantae</taxon>
        <taxon>Streptophyta</taxon>
        <taxon>Embryophyta</taxon>
        <taxon>Tracheophyta</taxon>
        <taxon>Spermatophyta</taxon>
        <taxon>Magnoliopsida</taxon>
        <taxon>eudicotyledons</taxon>
        <taxon>Gunneridae</taxon>
        <taxon>Pentapetalae</taxon>
        <taxon>rosids</taxon>
        <taxon>fabids</taxon>
        <taxon>Rosales</taxon>
        <taxon>Rhamnaceae</taxon>
        <taxon>Paliureae</taxon>
        <taxon>Ziziphus</taxon>
    </lineage>
</organism>
<evidence type="ECO:0000313" key="3">
    <source>
        <dbReference type="EMBL" id="KAH7529397.1"/>
    </source>
</evidence>
<accession>A0A978VGA8</accession>
<feature type="transmembrane region" description="Helical" evidence="2">
    <location>
        <begin position="73"/>
        <end position="91"/>
    </location>
</feature>
<protein>
    <submittedName>
        <fullName evidence="3">Uncharacterized protein</fullName>
    </submittedName>
</protein>
<evidence type="ECO:0000256" key="2">
    <source>
        <dbReference type="SAM" id="Phobius"/>
    </source>
</evidence>
<comment type="caution">
    <text evidence="3">The sequence shown here is derived from an EMBL/GenBank/DDBJ whole genome shotgun (WGS) entry which is preliminary data.</text>
</comment>
<dbReference type="AlphaFoldDB" id="A0A978VGA8"/>
<dbReference type="EMBL" id="JAEACU010000005">
    <property type="protein sequence ID" value="KAH7529406.1"/>
    <property type="molecule type" value="Genomic_DNA"/>
</dbReference>
<proteinExistence type="predicted"/>
<feature type="region of interest" description="Disordered" evidence="1">
    <location>
        <begin position="195"/>
        <end position="241"/>
    </location>
</feature>
<keyword evidence="2" id="KW-0472">Membrane</keyword>
<dbReference type="Proteomes" id="UP000813462">
    <property type="component" value="Unassembled WGS sequence"/>
</dbReference>
<evidence type="ECO:0000313" key="5">
    <source>
        <dbReference type="Proteomes" id="UP000813462"/>
    </source>
</evidence>